<reference evidence="18" key="1">
    <citation type="submission" date="2019-08" db="EMBL/GenBank/DDBJ databases">
        <title>The improved chromosome-level genome for the pearl oyster Pinctada fucata martensii using PacBio sequencing and Hi-C.</title>
        <authorList>
            <person name="Zheng Z."/>
        </authorList>
    </citation>
    <scope>NUCLEOTIDE SEQUENCE</scope>
    <source>
        <strain evidence="18">ZZ-2019</strain>
        <tissue evidence="18">Adductor muscle</tissue>
    </source>
</reference>
<gene>
    <name evidence="18" type="ORF">FSP39_008933</name>
</gene>
<keyword evidence="9 16" id="KW-0472">Membrane</keyword>
<dbReference type="SMART" id="SM00112">
    <property type="entry name" value="CA"/>
    <property type="match status" value="2"/>
</dbReference>
<evidence type="ECO:0000313" key="19">
    <source>
        <dbReference type="Proteomes" id="UP001186944"/>
    </source>
</evidence>
<evidence type="ECO:0000256" key="15">
    <source>
        <dbReference type="SAM" id="MobiDB-lite"/>
    </source>
</evidence>
<keyword evidence="1" id="KW-1003">Cell membrane</keyword>
<keyword evidence="4" id="KW-0677">Repeat</keyword>
<proteinExistence type="inferred from homology"/>
<dbReference type="InterPro" id="IPR002126">
    <property type="entry name" value="Cadherin-like_dom"/>
</dbReference>
<keyword evidence="6" id="KW-0130">Cell adhesion</keyword>
<dbReference type="GO" id="GO:0045211">
    <property type="term" value="C:postsynaptic membrane"/>
    <property type="evidence" value="ECO:0007669"/>
    <property type="project" value="UniProtKB-SubCell"/>
</dbReference>
<keyword evidence="19" id="KW-1185">Reference proteome</keyword>
<evidence type="ECO:0000256" key="5">
    <source>
        <dbReference type="ARBA" id="ARBA00022837"/>
    </source>
</evidence>
<evidence type="ECO:0000256" key="11">
    <source>
        <dbReference type="ARBA" id="ARBA00023257"/>
    </source>
</evidence>
<keyword evidence="11" id="KW-0628">Postsynaptic cell membrane</keyword>
<evidence type="ECO:0000256" key="8">
    <source>
        <dbReference type="ARBA" id="ARBA00023018"/>
    </source>
</evidence>
<keyword evidence="10" id="KW-0325">Glycoprotein</keyword>
<protein>
    <recommendedName>
        <fullName evidence="17">Cadherin domain-containing protein</fullName>
    </recommendedName>
</protein>
<evidence type="ECO:0000256" key="4">
    <source>
        <dbReference type="ARBA" id="ARBA00022737"/>
    </source>
</evidence>
<dbReference type="GO" id="GO:0007156">
    <property type="term" value="P:homophilic cell adhesion via plasma membrane adhesion molecules"/>
    <property type="evidence" value="ECO:0007669"/>
    <property type="project" value="InterPro"/>
</dbReference>
<dbReference type="Proteomes" id="UP001186944">
    <property type="component" value="Unassembled WGS sequence"/>
</dbReference>
<evidence type="ECO:0000256" key="3">
    <source>
        <dbReference type="ARBA" id="ARBA00022729"/>
    </source>
</evidence>
<dbReference type="InterPro" id="IPR013320">
    <property type="entry name" value="ConA-like_dom_sf"/>
</dbReference>
<feature type="compositionally biased region" description="Acidic residues" evidence="15">
    <location>
        <begin position="973"/>
        <end position="993"/>
    </location>
</feature>
<keyword evidence="2 16" id="KW-0812">Transmembrane</keyword>
<keyword evidence="7 16" id="KW-1133">Transmembrane helix</keyword>
<evidence type="ECO:0000259" key="17">
    <source>
        <dbReference type="PROSITE" id="PS50268"/>
    </source>
</evidence>
<accession>A0AA88XU09</accession>
<evidence type="ECO:0000313" key="18">
    <source>
        <dbReference type="EMBL" id="KAK3087668.1"/>
    </source>
</evidence>
<evidence type="ECO:0000256" key="7">
    <source>
        <dbReference type="ARBA" id="ARBA00022989"/>
    </source>
</evidence>
<feature type="transmembrane region" description="Helical" evidence="16">
    <location>
        <begin position="896"/>
        <end position="918"/>
    </location>
</feature>
<evidence type="ECO:0000256" key="1">
    <source>
        <dbReference type="ARBA" id="ARBA00022475"/>
    </source>
</evidence>
<evidence type="ECO:0000256" key="14">
    <source>
        <dbReference type="PROSITE-ProRule" id="PRU00043"/>
    </source>
</evidence>
<evidence type="ECO:0000256" key="16">
    <source>
        <dbReference type="SAM" id="Phobius"/>
    </source>
</evidence>
<dbReference type="GO" id="GO:0005509">
    <property type="term" value="F:calcium ion binding"/>
    <property type="evidence" value="ECO:0007669"/>
    <property type="project" value="UniProtKB-UniRule"/>
</dbReference>
<dbReference type="EMBL" id="VSWD01000011">
    <property type="protein sequence ID" value="KAK3087668.1"/>
    <property type="molecule type" value="Genomic_DNA"/>
</dbReference>
<dbReference type="FunFam" id="2.60.40.60:FF:000025">
    <property type="entry name" value="Calsyntenin 1"/>
    <property type="match status" value="1"/>
</dbReference>
<keyword evidence="3" id="KW-0732">Signal</keyword>
<organism evidence="18 19">
    <name type="scientific">Pinctada imbricata</name>
    <name type="common">Atlantic pearl-oyster</name>
    <name type="synonym">Pinctada martensii</name>
    <dbReference type="NCBI Taxonomy" id="66713"/>
    <lineage>
        <taxon>Eukaryota</taxon>
        <taxon>Metazoa</taxon>
        <taxon>Spiralia</taxon>
        <taxon>Lophotrochozoa</taxon>
        <taxon>Mollusca</taxon>
        <taxon>Bivalvia</taxon>
        <taxon>Autobranchia</taxon>
        <taxon>Pteriomorphia</taxon>
        <taxon>Pterioida</taxon>
        <taxon>Pterioidea</taxon>
        <taxon>Pteriidae</taxon>
        <taxon>Pinctada</taxon>
    </lineage>
</organism>
<evidence type="ECO:0000256" key="6">
    <source>
        <dbReference type="ARBA" id="ARBA00022889"/>
    </source>
</evidence>
<dbReference type="PROSITE" id="PS50268">
    <property type="entry name" value="CADHERIN_2"/>
    <property type="match status" value="1"/>
</dbReference>
<dbReference type="Gene3D" id="2.60.120.200">
    <property type="match status" value="1"/>
</dbReference>
<name>A0AA88XU09_PINIB</name>
<keyword evidence="8" id="KW-0770">Synapse</keyword>
<evidence type="ECO:0000256" key="12">
    <source>
        <dbReference type="ARBA" id="ARBA00035006"/>
    </source>
</evidence>
<dbReference type="GO" id="GO:0050806">
    <property type="term" value="P:positive regulation of synaptic transmission"/>
    <property type="evidence" value="ECO:0007669"/>
    <property type="project" value="TreeGrafter"/>
</dbReference>
<comment type="subcellular location">
    <subcellularLocation>
        <location evidence="12">Postsynaptic cell membrane</location>
        <topology evidence="12">Single-pass type I membrane protein</topology>
    </subcellularLocation>
</comment>
<dbReference type="SUPFAM" id="SSF49899">
    <property type="entry name" value="Concanavalin A-like lectins/glucanases"/>
    <property type="match status" value="1"/>
</dbReference>
<dbReference type="Pfam" id="PF19699">
    <property type="entry name" value="CLSTN_C"/>
    <property type="match status" value="2"/>
</dbReference>
<evidence type="ECO:0000256" key="2">
    <source>
        <dbReference type="ARBA" id="ARBA00022692"/>
    </source>
</evidence>
<dbReference type="SUPFAM" id="SSF49313">
    <property type="entry name" value="Cadherin-like"/>
    <property type="match status" value="2"/>
</dbReference>
<dbReference type="PANTHER" id="PTHR14139">
    <property type="entry name" value="CALSYNTENIN"/>
    <property type="match status" value="1"/>
</dbReference>
<comment type="similarity">
    <text evidence="13">Belongs to the calsyntenin family.</text>
</comment>
<dbReference type="InterPro" id="IPR045588">
    <property type="entry name" value="CLSTN_C"/>
</dbReference>
<dbReference type="AlphaFoldDB" id="A0AA88XU09"/>
<evidence type="ECO:0000256" key="10">
    <source>
        <dbReference type="ARBA" id="ARBA00023180"/>
    </source>
</evidence>
<feature type="region of interest" description="Disordered" evidence="15">
    <location>
        <begin position="969"/>
        <end position="993"/>
    </location>
</feature>
<sequence>MKPANTSSTINDFATARTVLDVLLTKLVLSWPSELTAQVITLARALGLEPNAYDPVIDSKYKNGRGIPVFHGNISEQGKEVVLDPPLTATDKDIVGGASFICGYNVISKHHNIPFEVNLVNHTTGAATVTLKKGGKLNFEKRRRYKFPVVAYDCGSPHRESNRAIIFIKVQDVDEYAPHFNKTSVMVDMEENKLYDPLIKLTATDDDRSKLFRDICDYQIVTPNVPFTIDKQGYLKNTVEIEYATRHNFILEVIAKDCGGKKSKRIFVNIRIKEACKGGWTGIPDHVDYNAGTGKTIIAPSAALKWCDTSCKPDSVTVKMSLKTKHIGKGCDRDTYSITSQRRLCGANDKSVDLLPPPSLTTTWTRTLPTDDGKESDQVFYFDGESNAVEVPHDRFNHTLHQHFTLMTWMKHNFAESMKGDKKKPKETILCMSDGEKMSRHHYSLFIHGEKLILLLRREAADADDMEVFKPAEWRWHIPQINDQDSWHHYAISVDFPQVRLYIDGQLLIPDDSNYEVIDDWPLHKSGKVHFTKLVVGACWEGGKSKFQHHFRGYLAGLSMLKGKSESESVIHCLNNCQESLEFNALDNMKSGTTVSFNSDKTDFSIHSTNLSEVSTLVQNVGYINARKFPTPGRRNLDVRTTVRCGGTTNVLPKIESYIMVHPAHDPKITITGKNLYKVFRENINAGFTMFDKLNIAIDIKPQNDDGKDVVIGRKSEMPTRDKKIGKAEKLMLKQLQKKKRQETLPKSSQTEFVLLDMCTVKADPPLDLHKERLHLPTPIMNQFKMQIEGSLTNEGLVISNVDKVENYVLALRGLRYYNDIPQTMVSRTFSLSCSSQSGRFISNEFSVEVLAMHKEPETVHHAYAQVAAKSNVHLMDPVSGTGNMAVGVASASPNVGMVAIIVVCVGFLLFMIILGIIRIRAAHRRTQLVQVDTEGLEWDNSALTITENPMEQMGLQVFDYEENATTALKDDSDTDDDCSSCREDDIDSSDDETTQVKKIKDLEWDDSSF</sequence>
<dbReference type="InterPro" id="IPR015919">
    <property type="entry name" value="Cadherin-like_sf"/>
</dbReference>
<feature type="domain" description="Cadherin" evidence="17">
    <location>
        <begin position="87"/>
        <end position="180"/>
    </location>
</feature>
<comment type="caution">
    <text evidence="18">The sequence shown here is derived from an EMBL/GenBank/DDBJ whole genome shotgun (WGS) entry which is preliminary data.</text>
</comment>
<keyword evidence="5 14" id="KW-0106">Calcium</keyword>
<evidence type="ECO:0000256" key="13">
    <source>
        <dbReference type="ARBA" id="ARBA00035015"/>
    </source>
</evidence>
<dbReference type="CDD" id="cd11304">
    <property type="entry name" value="Cadherin_repeat"/>
    <property type="match status" value="1"/>
</dbReference>
<dbReference type="GO" id="GO:0009986">
    <property type="term" value="C:cell surface"/>
    <property type="evidence" value="ECO:0007669"/>
    <property type="project" value="TreeGrafter"/>
</dbReference>
<dbReference type="PANTHER" id="PTHR14139:SF2">
    <property type="entry name" value="CALSYNTENIN-1"/>
    <property type="match status" value="1"/>
</dbReference>
<dbReference type="GO" id="GO:0051965">
    <property type="term" value="P:positive regulation of synapse assembly"/>
    <property type="evidence" value="ECO:0007669"/>
    <property type="project" value="TreeGrafter"/>
</dbReference>
<dbReference type="Gene3D" id="2.60.40.60">
    <property type="entry name" value="Cadherins"/>
    <property type="match status" value="2"/>
</dbReference>
<evidence type="ECO:0000256" key="9">
    <source>
        <dbReference type="ARBA" id="ARBA00023136"/>
    </source>
</evidence>